<feature type="region of interest" description="Disordered" evidence="1">
    <location>
        <begin position="30"/>
        <end position="57"/>
    </location>
</feature>
<feature type="transmembrane region" description="Helical" evidence="2">
    <location>
        <begin position="89"/>
        <end position="110"/>
    </location>
</feature>
<keyword evidence="2" id="KW-0472">Membrane</keyword>
<feature type="region of interest" description="Disordered" evidence="1">
    <location>
        <begin position="322"/>
        <end position="381"/>
    </location>
</feature>
<evidence type="ECO:0000313" key="4">
    <source>
        <dbReference type="Proteomes" id="UP000838686"/>
    </source>
</evidence>
<feature type="compositionally biased region" description="Basic and acidic residues" evidence="1">
    <location>
        <begin position="354"/>
        <end position="369"/>
    </location>
</feature>
<reference evidence="3" key="1">
    <citation type="submission" date="2022-01" db="EMBL/GenBank/DDBJ databases">
        <authorList>
            <person name="Criscuolo A."/>
        </authorList>
    </citation>
    <scope>NUCLEOTIDE SEQUENCE</scope>
    <source>
        <strain evidence="3">CIP111893</strain>
    </source>
</reference>
<feature type="transmembrane region" description="Helical" evidence="2">
    <location>
        <begin position="63"/>
        <end position="83"/>
    </location>
</feature>
<keyword evidence="2" id="KW-0812">Transmembrane</keyword>
<name>A0ABN8H3L2_9BACL</name>
<dbReference type="EMBL" id="CAKMMF010000056">
    <property type="protein sequence ID" value="CAH1225974.1"/>
    <property type="molecule type" value="Genomic_DNA"/>
</dbReference>
<dbReference type="Proteomes" id="UP000838686">
    <property type="component" value="Unassembled WGS sequence"/>
</dbReference>
<keyword evidence="4" id="KW-1185">Reference proteome</keyword>
<sequence length="519" mass="55241">MANKLGKLSGFAIENEYHFLGDHVMAEGTDQTSYPPYDDEPKEGTPPPPPPPPPKKKFSWGSLLGNVLAGIAVVVVVAVVAAVTVATLGAGTVVIGAVFMGAMAAGSIAVGSRAISDIARDEVSSTWDYMTDAFRESMIGAASGAIFGPFAAGARVMGQMVVGGVTGVFESVVSQLTDNREGFSLGEALFSGGIGFLTGGLLDVKIARRTIGDYLGSGIGKITPDWLKRGFGSIFDGFGSAVQGLSRWGSSLGGKFLNHIQDFGSRLAKDIQALPNTIRAQSKEINDKMKSWLEETGQNLNRALQGPQFAFNGGYRNGSRDVFSDPYVNRMDSGSSGGGSKGPEGKGKPSQTRKKPDGRLPKTGGKWEGEPGNGKWYSDDPDVIEITNGKPIVFKDGRPDFSPWSAYELEFKPGVLNGTDQDFDQVYKRMAELGLAKNKTQAKALLKQAGLTPHHLSETVIEMIPTKLHGNIPHKGSASDMRNKTSEIIEIETEKVIPEKSEGPSKDRNKGGPPTDDDD</sequence>
<feature type="region of interest" description="Disordered" evidence="1">
    <location>
        <begin position="471"/>
        <end position="519"/>
    </location>
</feature>
<proteinExistence type="predicted"/>
<protein>
    <submittedName>
        <fullName evidence="3">Uncharacterized protein</fullName>
    </submittedName>
</protein>
<feature type="compositionally biased region" description="Pro residues" evidence="1">
    <location>
        <begin position="44"/>
        <end position="53"/>
    </location>
</feature>
<gene>
    <name evidence="3" type="ORF">PAECIP111893_05308</name>
</gene>
<keyword evidence="2" id="KW-1133">Transmembrane helix</keyword>
<evidence type="ECO:0000313" key="3">
    <source>
        <dbReference type="EMBL" id="CAH1225974.1"/>
    </source>
</evidence>
<feature type="compositionally biased region" description="Basic and acidic residues" evidence="1">
    <location>
        <begin position="481"/>
        <end position="510"/>
    </location>
</feature>
<evidence type="ECO:0000256" key="2">
    <source>
        <dbReference type="SAM" id="Phobius"/>
    </source>
</evidence>
<organism evidence="3 4">
    <name type="scientific">Paenibacillus plantiphilus</name>
    <dbReference type="NCBI Taxonomy" id="2905650"/>
    <lineage>
        <taxon>Bacteria</taxon>
        <taxon>Bacillati</taxon>
        <taxon>Bacillota</taxon>
        <taxon>Bacilli</taxon>
        <taxon>Bacillales</taxon>
        <taxon>Paenibacillaceae</taxon>
        <taxon>Paenibacillus</taxon>
    </lineage>
</organism>
<evidence type="ECO:0000256" key="1">
    <source>
        <dbReference type="SAM" id="MobiDB-lite"/>
    </source>
</evidence>
<accession>A0ABN8H3L2</accession>
<comment type="caution">
    <text evidence="3">The sequence shown here is derived from an EMBL/GenBank/DDBJ whole genome shotgun (WGS) entry which is preliminary data.</text>
</comment>